<feature type="region of interest" description="Disordered" evidence="1">
    <location>
        <begin position="798"/>
        <end position="869"/>
    </location>
</feature>
<dbReference type="EMBL" id="FN653019">
    <property type="protein sequence ID" value="CBY22769.1"/>
    <property type="molecule type" value="Genomic_DNA"/>
</dbReference>
<feature type="compositionally biased region" description="Low complexity" evidence="1">
    <location>
        <begin position="663"/>
        <end position="676"/>
    </location>
</feature>
<feature type="compositionally biased region" description="Polar residues" evidence="1">
    <location>
        <begin position="457"/>
        <end position="472"/>
    </location>
</feature>
<feature type="region of interest" description="Disordered" evidence="1">
    <location>
        <begin position="1326"/>
        <end position="1365"/>
    </location>
</feature>
<feature type="compositionally biased region" description="Basic and acidic residues" evidence="1">
    <location>
        <begin position="798"/>
        <end position="808"/>
    </location>
</feature>
<feature type="region of interest" description="Disordered" evidence="1">
    <location>
        <begin position="439"/>
        <end position="614"/>
    </location>
</feature>
<evidence type="ECO:0000256" key="1">
    <source>
        <dbReference type="SAM" id="MobiDB-lite"/>
    </source>
</evidence>
<protein>
    <submittedName>
        <fullName evidence="2">Uncharacterized protein</fullName>
    </submittedName>
</protein>
<feature type="compositionally biased region" description="Polar residues" evidence="1">
    <location>
        <begin position="441"/>
        <end position="450"/>
    </location>
</feature>
<feature type="compositionally biased region" description="Basic and acidic residues" evidence="1">
    <location>
        <begin position="858"/>
        <end position="869"/>
    </location>
</feature>
<feature type="region of interest" description="Disordered" evidence="1">
    <location>
        <begin position="330"/>
        <end position="388"/>
    </location>
</feature>
<feature type="compositionally biased region" description="Polar residues" evidence="1">
    <location>
        <begin position="592"/>
        <end position="614"/>
    </location>
</feature>
<sequence>MSQSDVIMIISSDEEAAPPLNPSKKARKPRLHENNILMGQKDLNSPKRPRKNDKKSSAEKKSRKRPQKVTVSDAANVQIRTDLKIQALGPLTEPSSKPVIDDYGLLKQFETATALLPNRDGQKSPSRAPKVRITKRAPVLKSRDNLKDMSGFGDSESTRTRKDILEKEEVDKVAKKKMRRISNDVTDNIEISTYVKMFPNEITAKSRVLDSSVVAEDVFQDLFNKQSPSSKRFSLDAGTSSNSMRVSPVTSKRFFVTDSPENESPIDITVWVSIIFALSITSSPEPSIDDNSSTLPSKLTPREKLLENPLTKNVDIKGILNKKKPLQSAIKKNPAKLKTKSLDSVPGENFNLCPSPSKKKPAKKRRISIEEYKKKHGPSTKNPEKLTASASVEAIQPVASTTDKDLHNQVIKRMPKFFNSKDELEIRAVHTNAKENAFSAEKNTPVSSLSGFVPNVPTANLPQKLQETSQKNQEFHKSSSKRSINIKKPSQKDPRLNRTSSKSQKNSEPMNVFPAVPKSLEKLSCLKNIPKSPENAKKRHPAVSVEKSPEVLKKIASPKENTNDKRVSGTAESSTRINEPSVMKKPHEAQKISLQRISRNSTLQSQEDEISQTGTRGTLLKEKSRKSVDNENSLLHADIVHRNKRASPEKMGPCETVSGPFGSTPLVPEPVSVSVSQDEEERQQQKGVINSSVIERLDETAEGAKSCGITSILDILNSSEDSGSCKLTVEDQQKPLHKRVNEIADETEEREPDSIDDDLPLTAFIVKKGCKISENETSVGENIGKKASKTTEIFAEMDRNSVVKENKKSKNAKPKATKTPNRAKKIKKKKHSQTVDGEIKAKTVDYGTVLDSDEEEEERKRKAQNEKRAMTTNIKREIGLDMLQTQPLQDTSVTSATEEKSDRKSEIAKDLEEYSACLKILRDGVCGRVIENKPLFKTVPVNKNIRKDEKYRKTRKILSEVPISEEFCRSYDYEVSIPNDNFDEKLREKMHKKYEKLKKDRDDAKSDFDYQKGACDTASSGGQKVDETEMKKAQEKYIELDQAFDVIAADLNGRPVLEESKLEACKETSDTLFLTREIIPFVAPYRYDADEKIKEAHYKKWIHDKSGKYAPQEIVITRDTKLWEPTKSKLLGRRRLKQANAGDDEIVNMMASAFTPIGSKITKMIPWKTDNLGEKYDELVPEPVLDPKFNKELRHQLAYSPESENNSPPSPRQSAPTVNADPPCYTSDEEFEVTSKVDPDPERAVTFDTQNSMHVAFDNSPAIDSPPKTIERTKSLGPDIDFPPIQKPLNANERRASADNFNPVKITFKPGISMDNDARPVVTKSVVSAEKDPERLKKAAHPLPESSTAPQFKVLERIDYPKSQK</sequence>
<dbReference type="InParanoid" id="E4WYK5"/>
<feature type="region of interest" description="Disordered" evidence="1">
    <location>
        <begin position="1199"/>
        <end position="1226"/>
    </location>
</feature>
<dbReference type="OrthoDB" id="10682336at2759"/>
<name>E4WYK5_OIKDI</name>
<feature type="region of interest" description="Disordered" evidence="1">
    <location>
        <begin position="1257"/>
        <end position="1296"/>
    </location>
</feature>
<feature type="region of interest" description="Disordered" evidence="1">
    <location>
        <begin position="883"/>
        <end position="905"/>
    </location>
</feature>
<evidence type="ECO:0000313" key="2">
    <source>
        <dbReference type="EMBL" id="CBY22769.1"/>
    </source>
</evidence>
<feature type="compositionally biased region" description="Polar residues" evidence="1">
    <location>
        <begin position="497"/>
        <end position="509"/>
    </location>
</feature>
<feature type="region of interest" description="Disordered" evidence="1">
    <location>
        <begin position="1"/>
        <end position="76"/>
    </location>
</feature>
<reference evidence="2" key="1">
    <citation type="journal article" date="2010" name="Science">
        <title>Plasticity of animal genome architecture unmasked by rapid evolution of a pelagic tunicate.</title>
        <authorList>
            <person name="Denoeud F."/>
            <person name="Henriet S."/>
            <person name="Mungpakdee S."/>
            <person name="Aury J.M."/>
            <person name="Da Silva C."/>
            <person name="Brinkmann H."/>
            <person name="Mikhaleva J."/>
            <person name="Olsen L.C."/>
            <person name="Jubin C."/>
            <person name="Canestro C."/>
            <person name="Bouquet J.M."/>
            <person name="Danks G."/>
            <person name="Poulain J."/>
            <person name="Campsteijn C."/>
            <person name="Adamski M."/>
            <person name="Cross I."/>
            <person name="Yadetie F."/>
            <person name="Muffato M."/>
            <person name="Louis A."/>
            <person name="Butcher S."/>
            <person name="Tsagkogeorga G."/>
            <person name="Konrad A."/>
            <person name="Singh S."/>
            <person name="Jensen M.F."/>
            <person name="Cong E.H."/>
            <person name="Eikeseth-Otteraa H."/>
            <person name="Noel B."/>
            <person name="Anthouard V."/>
            <person name="Porcel B.M."/>
            <person name="Kachouri-Lafond R."/>
            <person name="Nishino A."/>
            <person name="Ugolini M."/>
            <person name="Chourrout P."/>
            <person name="Nishida H."/>
            <person name="Aasland R."/>
            <person name="Huzurbazar S."/>
            <person name="Westhof E."/>
            <person name="Delsuc F."/>
            <person name="Lehrach H."/>
            <person name="Reinhardt R."/>
            <person name="Weissenbach J."/>
            <person name="Roy S.W."/>
            <person name="Artiguenave F."/>
            <person name="Postlethwait J.H."/>
            <person name="Manak J.R."/>
            <person name="Thompson E.M."/>
            <person name="Jaillon O."/>
            <person name="Du Pasquier L."/>
            <person name="Boudinot P."/>
            <person name="Liberles D.A."/>
            <person name="Volff J.N."/>
            <person name="Philippe H."/>
            <person name="Lenhard B."/>
            <person name="Roest Crollius H."/>
            <person name="Wincker P."/>
            <person name="Chourrout D."/>
        </authorList>
    </citation>
    <scope>NUCLEOTIDE SEQUENCE [LARGE SCALE GENOMIC DNA]</scope>
</reference>
<feature type="compositionally biased region" description="Basic residues" evidence="1">
    <location>
        <begin position="809"/>
        <end position="832"/>
    </location>
</feature>
<proteinExistence type="predicted"/>
<feature type="compositionally biased region" description="Basic and acidic residues" evidence="1">
    <location>
        <begin position="1354"/>
        <end position="1365"/>
    </location>
</feature>
<accession>E4WYK5</accession>
<dbReference type="Proteomes" id="UP000001307">
    <property type="component" value="Unassembled WGS sequence"/>
</dbReference>
<feature type="region of interest" description="Disordered" evidence="1">
    <location>
        <begin position="644"/>
        <end position="689"/>
    </location>
</feature>
<gene>
    <name evidence="2" type="ORF">GSOID_T00013542001</name>
</gene>
<evidence type="ECO:0000313" key="3">
    <source>
        <dbReference type="Proteomes" id="UP000001307"/>
    </source>
</evidence>
<organism evidence="2">
    <name type="scientific">Oikopleura dioica</name>
    <name type="common">Tunicate</name>
    <dbReference type="NCBI Taxonomy" id="34765"/>
    <lineage>
        <taxon>Eukaryota</taxon>
        <taxon>Metazoa</taxon>
        <taxon>Chordata</taxon>
        <taxon>Tunicata</taxon>
        <taxon>Appendicularia</taxon>
        <taxon>Copelata</taxon>
        <taxon>Oikopleuridae</taxon>
        <taxon>Oikopleura</taxon>
    </lineage>
</organism>
<keyword evidence="3" id="KW-1185">Reference proteome</keyword>
<feature type="compositionally biased region" description="Polar residues" evidence="1">
    <location>
        <begin position="284"/>
        <end position="297"/>
    </location>
</feature>
<feature type="compositionally biased region" description="Polar residues" evidence="1">
    <location>
        <begin position="883"/>
        <end position="896"/>
    </location>
</feature>
<feature type="compositionally biased region" description="Basic residues" evidence="1">
    <location>
        <begin position="357"/>
        <end position="366"/>
    </location>
</feature>
<feature type="region of interest" description="Disordered" evidence="1">
    <location>
        <begin position="284"/>
        <end position="306"/>
    </location>
</feature>